<organism evidence="1 2">
    <name type="scientific">Brachyspira intermedia (strain ATCC 51140 / PWS/A)</name>
    <name type="common">Serpulina intermedia</name>
    <dbReference type="NCBI Taxonomy" id="1045858"/>
    <lineage>
        <taxon>Bacteria</taxon>
        <taxon>Pseudomonadati</taxon>
        <taxon>Spirochaetota</taxon>
        <taxon>Spirochaetia</taxon>
        <taxon>Brachyspirales</taxon>
        <taxon>Brachyspiraceae</taxon>
        <taxon>Brachyspira</taxon>
    </lineage>
</organism>
<dbReference type="HOGENOM" id="CLU_184271_0_0_12"/>
<dbReference type="KEGG" id="bip:Bint_2721"/>
<reference evidence="1 2" key="1">
    <citation type="journal article" date="2011" name="BMC Genomics">
        <title>Complete genome sequence of Brachyspira intermedia reveals unique genomic features in Brachyspira species and phage-mediated horizontal gene transfer.</title>
        <authorList>
            <person name="Hafstrom T."/>
            <person name="Jansson D.S."/>
            <person name="Segerman B."/>
        </authorList>
    </citation>
    <scope>NUCLEOTIDE SEQUENCE [LARGE SCALE GENOMIC DNA]</scope>
    <source>
        <strain evidence="2">ATCC 51140 / PWS/A</strain>
    </source>
</reference>
<dbReference type="OrthoDB" id="308126at2"/>
<evidence type="ECO:0000313" key="2">
    <source>
        <dbReference type="Proteomes" id="UP000008522"/>
    </source>
</evidence>
<dbReference type="RefSeq" id="WP_014489103.1">
    <property type="nucleotide sequence ID" value="NC_017243.1"/>
</dbReference>
<gene>
    <name evidence="1" type="ordered locus">Bint_2721</name>
</gene>
<evidence type="ECO:0008006" key="3">
    <source>
        <dbReference type="Google" id="ProtNLM"/>
    </source>
</evidence>
<dbReference type="AlphaFoldDB" id="G0EQ57"/>
<dbReference type="EMBL" id="CP002874">
    <property type="protein sequence ID" value="AEM23315.1"/>
    <property type="molecule type" value="Genomic_DNA"/>
</dbReference>
<sequence length="96" mass="10725">MVKMIILLSIISIFAVSCSYQHRHLVGNGPQTGVTLTRKQWYALWGLVPVNDVDVEKLAGGSENYEIYTRSNAGDFFINLFTGIIGFTSRTVTVRK</sequence>
<dbReference type="Pfam" id="PF06291">
    <property type="entry name" value="Lambda_Bor"/>
    <property type="match status" value="1"/>
</dbReference>
<name>G0EQ57_BRAIP</name>
<dbReference type="InterPro" id="IPR010438">
    <property type="entry name" value="Lambda_Bor"/>
</dbReference>
<evidence type="ECO:0000313" key="1">
    <source>
        <dbReference type="EMBL" id="AEM23315.1"/>
    </source>
</evidence>
<proteinExistence type="predicted"/>
<protein>
    <recommendedName>
        <fullName evidence="3">Lipoprotein</fullName>
    </recommendedName>
</protein>
<dbReference type="Proteomes" id="UP000008522">
    <property type="component" value="Chromosome"/>
</dbReference>
<keyword evidence="2" id="KW-1185">Reference proteome</keyword>
<accession>G0EQ57</accession>
<dbReference type="PROSITE" id="PS51257">
    <property type="entry name" value="PROKAR_LIPOPROTEIN"/>
    <property type="match status" value="1"/>
</dbReference>
<dbReference type="GeneID" id="44971202"/>
<dbReference type="PATRIC" id="fig|1045858.4.peg.2720"/>